<keyword evidence="2" id="KW-0812">Transmembrane</keyword>
<feature type="domain" description="Fibronectin type-III" evidence="3">
    <location>
        <begin position="184"/>
        <end position="293"/>
    </location>
</feature>
<dbReference type="PANTHER" id="PTHR13817">
    <property type="entry name" value="TITIN"/>
    <property type="match status" value="1"/>
</dbReference>
<name>A0A498SC69_ACAVI</name>
<dbReference type="Gene3D" id="2.60.40.10">
    <property type="entry name" value="Immunoglobulins"/>
    <property type="match status" value="3"/>
</dbReference>
<dbReference type="InterPro" id="IPR036179">
    <property type="entry name" value="Ig-like_dom_sf"/>
</dbReference>
<dbReference type="OrthoDB" id="5798958at2759"/>
<dbReference type="CDD" id="cd00063">
    <property type="entry name" value="FN3"/>
    <property type="match status" value="3"/>
</dbReference>
<dbReference type="Proteomes" id="UP000276991">
    <property type="component" value="Unassembled WGS sequence"/>
</dbReference>
<dbReference type="SMART" id="SM00060">
    <property type="entry name" value="FN3"/>
    <property type="match status" value="3"/>
</dbReference>
<dbReference type="STRING" id="6277.A0A498SC69"/>
<dbReference type="SUPFAM" id="SSF49265">
    <property type="entry name" value="Fibronectin type III"/>
    <property type="match status" value="2"/>
</dbReference>
<evidence type="ECO:0000256" key="1">
    <source>
        <dbReference type="ARBA" id="ARBA00022737"/>
    </source>
</evidence>
<dbReference type="InterPro" id="IPR036116">
    <property type="entry name" value="FN3_sf"/>
</dbReference>
<reference evidence="4 5" key="1">
    <citation type="submission" date="2018-08" db="EMBL/GenBank/DDBJ databases">
        <authorList>
            <person name="Laetsch R D."/>
            <person name="Stevens L."/>
            <person name="Kumar S."/>
            <person name="Blaxter L. M."/>
        </authorList>
    </citation>
    <scope>NUCLEOTIDE SEQUENCE [LARGE SCALE GENOMIC DNA]</scope>
</reference>
<dbReference type="InterPro" id="IPR050964">
    <property type="entry name" value="Striated_Muscle_Regulatory"/>
</dbReference>
<sequence>MLQKLLPVEGFVSEIVVNEMGVSMVEFTKDLLLSSVQRTDQGLYQCIASNAIGERSLFIGLLVEAEIDSVITNLEVTVDHANAQFNIKWQLPQTVDYLEANHAMFLLNYYLSYGSGSANNVPLRNVHCTADNWCVAKCCSSNYIFFPRRNYTFQMSFIKTDAVGKITPLSEHVTALSWDGVSHKAMELTLSRSSEETLKISWEQPSIDVTNGLIQKSVHNSRYIVEYYEDSESIREVKKRDILPNSTLCLLNGIKSEVIYRLRVIPVTRRGLPSDIYLKLNSNFTFIGYLVEPINNNFRPDIGSLPIDIEQRGTSITIHWEEAWKTSNFTSQDPENQAVLLRYARSDTSPLREKAEEGLFINGAINLTENFDTSRTYQFCSRLYDGLFYGPDFCRTYRLPPTVFADIFSGLSSGDGLPRPVLCHHQGKECRCEPSYEFGDAMRVTWDWPVDDHTADEFVVHYTLSDSIFPEDDRLVITDEAFADLPSLRSNTTYRVMIEPRNKIGGVEGSWFNCTTPILGQIPAPIGVMYEELNATAVRVSWNPIHPNPRWSTPVGYVIQVQSSSTSVASMKDILVDGIGAASYVITLQPNMLYTFQVAARSSTGDLGQRSSPYLFAPSHTSKADKIDVKRPKNFPKSSREGILIGIVLIVGLLTLCFGGICAHLRLKRRKLEMGMNANVANRGSNVSCNNTNYEMESLIMRRRSELVDTTEGSGMRNTLNDIRIHNQLNTQNSLTNEAEVICLDTKGGEQGALPSGQDKYLRLLNDKKHRFKECFLFNGLSEESFVKSHISCRKKTKIINRRNEPFAIMTKKMNYKLLDSKWMRAACGTSNPWTGSLPSKKRLMAIDSPSTRVAKTCYLMTGRMSVSSFDIGITVPRFVSKLAALSDITRRSTISHIESLDQATSYTSIICPQSTSIQSLCQQNGFGKRNIKTSAPITTINYVNYPCNTLSSQSLTWYDAGSIENDCIMRLPRDASKIYGNSNKEVMAFCCSSMPNLADSGIVYDEMHFPRPPPLSPPSLNNMHLER</sequence>
<dbReference type="EMBL" id="UPTC01000596">
    <property type="protein sequence ID" value="VBB29380.1"/>
    <property type="molecule type" value="Genomic_DNA"/>
</dbReference>
<keyword evidence="2" id="KW-1133">Transmembrane helix</keyword>
<protein>
    <recommendedName>
        <fullName evidence="3">Fibronectin type-III domain-containing protein</fullName>
    </recommendedName>
</protein>
<dbReference type="AlphaFoldDB" id="A0A498SC69"/>
<evidence type="ECO:0000313" key="5">
    <source>
        <dbReference type="Proteomes" id="UP000276991"/>
    </source>
</evidence>
<dbReference type="SUPFAM" id="SSF48726">
    <property type="entry name" value="Immunoglobulin"/>
    <property type="match status" value="1"/>
</dbReference>
<accession>A0A498SC69</accession>
<evidence type="ECO:0000313" key="4">
    <source>
        <dbReference type="EMBL" id="VBB29380.1"/>
    </source>
</evidence>
<dbReference type="InterPro" id="IPR003961">
    <property type="entry name" value="FN3_dom"/>
</dbReference>
<dbReference type="PROSITE" id="PS50853">
    <property type="entry name" value="FN3"/>
    <property type="match status" value="2"/>
</dbReference>
<feature type="transmembrane region" description="Helical" evidence="2">
    <location>
        <begin position="643"/>
        <end position="667"/>
    </location>
</feature>
<organism evidence="4 5">
    <name type="scientific">Acanthocheilonema viteae</name>
    <name type="common">Filarial nematode worm</name>
    <name type="synonym">Dipetalonema viteae</name>
    <dbReference type="NCBI Taxonomy" id="6277"/>
    <lineage>
        <taxon>Eukaryota</taxon>
        <taxon>Metazoa</taxon>
        <taxon>Ecdysozoa</taxon>
        <taxon>Nematoda</taxon>
        <taxon>Chromadorea</taxon>
        <taxon>Rhabditida</taxon>
        <taxon>Spirurina</taxon>
        <taxon>Spiruromorpha</taxon>
        <taxon>Filarioidea</taxon>
        <taxon>Onchocercidae</taxon>
        <taxon>Acanthocheilonema</taxon>
    </lineage>
</organism>
<evidence type="ECO:0000259" key="3">
    <source>
        <dbReference type="PROSITE" id="PS50853"/>
    </source>
</evidence>
<keyword evidence="2" id="KW-0472">Membrane</keyword>
<gene>
    <name evidence="4" type="ORF">NAV_LOCUS4183</name>
</gene>
<dbReference type="PANTHER" id="PTHR13817:SF73">
    <property type="entry name" value="FIBRONECTIN TYPE-III DOMAIN-CONTAINING PROTEIN"/>
    <property type="match status" value="1"/>
</dbReference>
<dbReference type="InterPro" id="IPR013783">
    <property type="entry name" value="Ig-like_fold"/>
</dbReference>
<keyword evidence="1" id="KW-0677">Repeat</keyword>
<evidence type="ECO:0000256" key="2">
    <source>
        <dbReference type="SAM" id="Phobius"/>
    </source>
</evidence>
<keyword evidence="5" id="KW-1185">Reference proteome</keyword>
<feature type="domain" description="Fibronectin type-III" evidence="3">
    <location>
        <begin position="524"/>
        <end position="624"/>
    </location>
</feature>
<dbReference type="Pfam" id="PF00041">
    <property type="entry name" value="fn3"/>
    <property type="match status" value="1"/>
</dbReference>
<proteinExistence type="predicted"/>